<dbReference type="SUPFAM" id="SSF53955">
    <property type="entry name" value="Lysozyme-like"/>
    <property type="match status" value="1"/>
</dbReference>
<dbReference type="GO" id="GO:0003796">
    <property type="term" value="F:lysozyme activity"/>
    <property type="evidence" value="ECO:0007669"/>
    <property type="project" value="UniProtKB-EC"/>
</dbReference>
<dbReference type="SUPFAM" id="SSF50044">
    <property type="entry name" value="SH3-domain"/>
    <property type="match status" value="1"/>
</dbReference>
<dbReference type="InterPro" id="IPR052354">
    <property type="entry name" value="Cell_Wall_Dynamics_Protein"/>
</dbReference>
<gene>
    <name evidence="5" type="ORF">IAD32_08880</name>
</gene>
<evidence type="ECO:0000256" key="1">
    <source>
        <dbReference type="ARBA" id="ARBA00022529"/>
    </source>
</evidence>
<dbReference type="GO" id="GO:0009253">
    <property type="term" value="P:peptidoglycan catabolic process"/>
    <property type="evidence" value="ECO:0007669"/>
    <property type="project" value="InterPro"/>
</dbReference>
<dbReference type="GO" id="GO:0016998">
    <property type="term" value="P:cell wall macromolecule catabolic process"/>
    <property type="evidence" value="ECO:0007669"/>
    <property type="project" value="InterPro"/>
</dbReference>
<dbReference type="Pfam" id="PF00959">
    <property type="entry name" value="Phage_lysozyme"/>
    <property type="match status" value="1"/>
</dbReference>
<dbReference type="InterPro" id="IPR002196">
    <property type="entry name" value="Glyco_hydro_24"/>
</dbReference>
<feature type="domain" description="SH3b" evidence="4">
    <location>
        <begin position="62"/>
        <end position="127"/>
    </location>
</feature>
<dbReference type="Pfam" id="PF08239">
    <property type="entry name" value="SH3_3"/>
    <property type="match status" value="1"/>
</dbReference>
<dbReference type="AlphaFoldDB" id="A0A9D0ZJL4"/>
<keyword evidence="1 3" id="KW-0929">Antimicrobial</keyword>
<keyword evidence="3" id="KW-0378">Hydrolase</keyword>
<reference evidence="5" key="2">
    <citation type="journal article" date="2021" name="PeerJ">
        <title>Extensive microbial diversity within the chicken gut microbiome revealed by metagenomics and culture.</title>
        <authorList>
            <person name="Gilroy R."/>
            <person name="Ravi A."/>
            <person name="Getino M."/>
            <person name="Pursley I."/>
            <person name="Horton D.L."/>
            <person name="Alikhan N.F."/>
            <person name="Baker D."/>
            <person name="Gharbi K."/>
            <person name="Hall N."/>
            <person name="Watson M."/>
            <person name="Adriaenssens E.M."/>
            <person name="Foster-Nyarko E."/>
            <person name="Jarju S."/>
            <person name="Secka A."/>
            <person name="Antonio M."/>
            <person name="Oren A."/>
            <person name="Chaudhuri R.R."/>
            <person name="La Ragione R."/>
            <person name="Hildebrand F."/>
            <person name="Pallen M.J."/>
        </authorList>
    </citation>
    <scope>NUCLEOTIDE SEQUENCE</scope>
    <source>
        <strain evidence="5">ChiSjej1B19-3389</strain>
    </source>
</reference>
<name>A0A9D0ZJL4_9FIRM</name>
<dbReference type="Gene3D" id="1.10.530.40">
    <property type="match status" value="1"/>
</dbReference>
<dbReference type="GO" id="GO:0042742">
    <property type="term" value="P:defense response to bacterium"/>
    <property type="evidence" value="ECO:0007669"/>
    <property type="project" value="UniProtKB-KW"/>
</dbReference>
<dbReference type="InterPro" id="IPR023346">
    <property type="entry name" value="Lysozyme-like_dom_sf"/>
</dbReference>
<dbReference type="SMART" id="SM00287">
    <property type="entry name" value="SH3b"/>
    <property type="match status" value="1"/>
</dbReference>
<keyword evidence="3" id="KW-0326">Glycosidase</keyword>
<dbReference type="EC" id="3.2.1.17" evidence="3"/>
<dbReference type="PROSITE" id="PS51781">
    <property type="entry name" value="SH3B"/>
    <property type="match status" value="1"/>
</dbReference>
<sequence>MNSGSYTAAVNNFMQTNNIKFNQQQFDALVMLVYNLGAGVLGDSSVKGILLDCYETSSTTSSTVAYVNSSDGLWLRTGPGTGYSSILAMPYNTKVTVVEKTNSQWYKVKLSDGTQGYCASEYLTFASTGVRNLNKVDQDDLIAELIQWHHAGGQCVWGLLYRRIDELEVFFYNDYVRDGSSNKYNMPYRWNC</sequence>
<comment type="catalytic activity">
    <reaction evidence="3">
        <text>Hydrolysis of (1-&gt;4)-beta-linkages between N-acetylmuramic acid and N-acetyl-D-glucosamine residues in a peptidoglycan and between N-acetyl-D-glucosamine residues in chitodextrins.</text>
        <dbReference type="EC" id="3.2.1.17"/>
    </reaction>
</comment>
<dbReference type="GO" id="GO:0031640">
    <property type="term" value="P:killing of cells of another organism"/>
    <property type="evidence" value="ECO:0007669"/>
    <property type="project" value="UniProtKB-KW"/>
</dbReference>
<dbReference type="InterPro" id="IPR003646">
    <property type="entry name" value="SH3-like_bac-type"/>
</dbReference>
<dbReference type="PANTHER" id="PTHR34408:SF1">
    <property type="entry name" value="GLYCOSYL HYDROLASE FAMILY 19 DOMAIN-CONTAINING PROTEIN HI_1415"/>
    <property type="match status" value="1"/>
</dbReference>
<keyword evidence="2 3" id="KW-0081">Bacteriolytic enzyme</keyword>
<comment type="caution">
    <text evidence="5">The sequence shown here is derived from an EMBL/GenBank/DDBJ whole genome shotgun (WGS) entry which is preliminary data.</text>
</comment>
<accession>A0A9D0ZJL4</accession>
<evidence type="ECO:0000259" key="4">
    <source>
        <dbReference type="PROSITE" id="PS51781"/>
    </source>
</evidence>
<evidence type="ECO:0000313" key="5">
    <source>
        <dbReference type="EMBL" id="HIQ81377.1"/>
    </source>
</evidence>
<dbReference type="InterPro" id="IPR036028">
    <property type="entry name" value="SH3-like_dom_sf"/>
</dbReference>
<dbReference type="Gene3D" id="2.30.30.40">
    <property type="entry name" value="SH3 Domains"/>
    <property type="match status" value="1"/>
</dbReference>
<reference evidence="5" key="1">
    <citation type="submission" date="2020-10" db="EMBL/GenBank/DDBJ databases">
        <authorList>
            <person name="Gilroy R."/>
        </authorList>
    </citation>
    <scope>NUCLEOTIDE SEQUENCE</scope>
    <source>
        <strain evidence="5">ChiSjej1B19-3389</strain>
    </source>
</reference>
<organism evidence="5 6">
    <name type="scientific">Candidatus Scatavimonas merdigallinarum</name>
    <dbReference type="NCBI Taxonomy" id="2840914"/>
    <lineage>
        <taxon>Bacteria</taxon>
        <taxon>Bacillati</taxon>
        <taxon>Bacillota</taxon>
        <taxon>Clostridia</taxon>
        <taxon>Eubacteriales</taxon>
        <taxon>Oscillospiraceae</taxon>
        <taxon>Oscillospiraceae incertae sedis</taxon>
        <taxon>Candidatus Scatavimonas</taxon>
    </lineage>
</organism>
<comment type="similarity">
    <text evidence="3">Belongs to the glycosyl hydrolase 24 family.</text>
</comment>
<proteinExistence type="inferred from homology"/>
<evidence type="ECO:0000313" key="6">
    <source>
        <dbReference type="Proteomes" id="UP000886787"/>
    </source>
</evidence>
<evidence type="ECO:0000256" key="3">
    <source>
        <dbReference type="RuleBase" id="RU003788"/>
    </source>
</evidence>
<protein>
    <recommendedName>
        <fullName evidence="3">Lysozyme</fullName>
        <ecNumber evidence="3">3.2.1.17</ecNumber>
    </recommendedName>
</protein>
<dbReference type="PANTHER" id="PTHR34408">
    <property type="entry name" value="FAMILY PROTEIN, PUTATIVE-RELATED"/>
    <property type="match status" value="1"/>
</dbReference>
<dbReference type="InterPro" id="IPR023347">
    <property type="entry name" value="Lysozyme_dom_sf"/>
</dbReference>
<dbReference type="Proteomes" id="UP000886787">
    <property type="component" value="Unassembled WGS sequence"/>
</dbReference>
<dbReference type="EMBL" id="DVFW01000047">
    <property type="protein sequence ID" value="HIQ81377.1"/>
    <property type="molecule type" value="Genomic_DNA"/>
</dbReference>
<evidence type="ECO:0000256" key="2">
    <source>
        <dbReference type="ARBA" id="ARBA00022638"/>
    </source>
</evidence>